<dbReference type="SUPFAM" id="SSF55073">
    <property type="entry name" value="Nucleotide cyclase"/>
    <property type="match status" value="1"/>
</dbReference>
<dbReference type="EC" id="2.7.7.65" evidence="1"/>
<dbReference type="Proteomes" id="UP001194469">
    <property type="component" value="Unassembled WGS sequence"/>
</dbReference>
<dbReference type="SMART" id="SM00267">
    <property type="entry name" value="GGDEF"/>
    <property type="match status" value="1"/>
</dbReference>
<dbReference type="PANTHER" id="PTHR45138">
    <property type="entry name" value="REGULATORY COMPONENTS OF SENSORY TRANSDUCTION SYSTEM"/>
    <property type="match status" value="1"/>
</dbReference>
<dbReference type="PROSITE" id="PS50887">
    <property type="entry name" value="GGDEF"/>
    <property type="match status" value="1"/>
</dbReference>
<sequence length="319" mass="35047">MARKPTDADHSASPAGPAGSTGSASSTGSTGPAKVEAPGDSAQLLGELDALRRALAEEAARTTPASAEQPADGPLLAVARLFPGMTRHRWLTLAEEHGLRQWFAIDLDKSTNFNLRELQKAVEELAHQRDHDPLTDLMNRRAFLRQVELELQRVLRGGAELCLAMLDLDDFKRVNDRWGHACGDLVLRRMADLLRDATRAYDVAARIGGEEFVLLLPGASPMRAQALLERLLQDLRDETFECRDETFRVSFSAGIAGCKGATVCRAEELLDRADKALYEAKAAGKARVRVHRLPGVPDYDRSTMVQSDEKQFLFSGNDD</sequence>
<evidence type="ECO:0000313" key="5">
    <source>
        <dbReference type="EMBL" id="MBG3876073.1"/>
    </source>
</evidence>
<dbReference type="InterPro" id="IPR050469">
    <property type="entry name" value="Diguanylate_Cyclase"/>
</dbReference>
<comment type="caution">
    <text evidence="5">The sequence shown here is derived from an EMBL/GenBank/DDBJ whole genome shotgun (WGS) entry which is preliminary data.</text>
</comment>
<keyword evidence="6" id="KW-1185">Reference proteome</keyword>
<evidence type="ECO:0000313" key="6">
    <source>
        <dbReference type="Proteomes" id="UP001194469"/>
    </source>
</evidence>
<feature type="compositionally biased region" description="Low complexity" evidence="3">
    <location>
        <begin position="11"/>
        <end position="33"/>
    </location>
</feature>
<dbReference type="CDD" id="cd01949">
    <property type="entry name" value="GGDEF"/>
    <property type="match status" value="1"/>
</dbReference>
<feature type="region of interest" description="Disordered" evidence="3">
    <location>
        <begin position="1"/>
        <end position="39"/>
    </location>
</feature>
<feature type="compositionally biased region" description="Basic and acidic residues" evidence="3">
    <location>
        <begin position="1"/>
        <end position="10"/>
    </location>
</feature>
<reference evidence="5 6" key="1">
    <citation type="submission" date="2019-08" db="EMBL/GenBank/DDBJ databases">
        <authorList>
            <person name="Luo N."/>
        </authorList>
    </citation>
    <scope>NUCLEOTIDE SEQUENCE [LARGE SCALE GENOMIC DNA]</scope>
    <source>
        <strain evidence="5 6">NCIMB 9442</strain>
    </source>
</reference>
<feature type="domain" description="GGDEF" evidence="4">
    <location>
        <begin position="159"/>
        <end position="293"/>
    </location>
</feature>
<dbReference type="Gene3D" id="3.30.70.270">
    <property type="match status" value="1"/>
</dbReference>
<dbReference type="RefSeq" id="WP_196608283.1">
    <property type="nucleotide sequence ID" value="NZ_VRYY01000070.1"/>
</dbReference>
<comment type="catalytic activity">
    <reaction evidence="2">
        <text>2 GTP = 3',3'-c-di-GMP + 2 diphosphate</text>
        <dbReference type="Rhea" id="RHEA:24898"/>
        <dbReference type="ChEBI" id="CHEBI:33019"/>
        <dbReference type="ChEBI" id="CHEBI:37565"/>
        <dbReference type="ChEBI" id="CHEBI:58805"/>
        <dbReference type="EC" id="2.7.7.65"/>
    </reaction>
</comment>
<dbReference type="InterPro" id="IPR043128">
    <property type="entry name" value="Rev_trsase/Diguanyl_cyclase"/>
</dbReference>
<organism evidence="5 6">
    <name type="scientific">Nitratidesulfovibrio oxamicus</name>
    <dbReference type="NCBI Taxonomy" id="32016"/>
    <lineage>
        <taxon>Bacteria</taxon>
        <taxon>Pseudomonadati</taxon>
        <taxon>Thermodesulfobacteriota</taxon>
        <taxon>Desulfovibrionia</taxon>
        <taxon>Desulfovibrionales</taxon>
        <taxon>Desulfovibrionaceae</taxon>
        <taxon>Nitratidesulfovibrio</taxon>
    </lineage>
</organism>
<evidence type="ECO:0000256" key="1">
    <source>
        <dbReference type="ARBA" id="ARBA00012528"/>
    </source>
</evidence>
<evidence type="ECO:0000259" key="4">
    <source>
        <dbReference type="PROSITE" id="PS50887"/>
    </source>
</evidence>
<dbReference type="Pfam" id="PF00990">
    <property type="entry name" value="GGDEF"/>
    <property type="match status" value="1"/>
</dbReference>
<dbReference type="InterPro" id="IPR000160">
    <property type="entry name" value="GGDEF_dom"/>
</dbReference>
<protein>
    <recommendedName>
        <fullName evidence="1">diguanylate cyclase</fullName>
        <ecNumber evidence="1">2.7.7.65</ecNumber>
    </recommendedName>
</protein>
<dbReference type="PANTHER" id="PTHR45138:SF9">
    <property type="entry name" value="DIGUANYLATE CYCLASE DGCM-RELATED"/>
    <property type="match status" value="1"/>
</dbReference>
<evidence type="ECO:0000256" key="3">
    <source>
        <dbReference type="SAM" id="MobiDB-lite"/>
    </source>
</evidence>
<dbReference type="InterPro" id="IPR029787">
    <property type="entry name" value="Nucleotide_cyclase"/>
</dbReference>
<gene>
    <name evidence="5" type="ORF">FVW20_03275</name>
</gene>
<evidence type="ECO:0000256" key="2">
    <source>
        <dbReference type="ARBA" id="ARBA00034247"/>
    </source>
</evidence>
<proteinExistence type="predicted"/>
<dbReference type="NCBIfam" id="TIGR00254">
    <property type="entry name" value="GGDEF"/>
    <property type="match status" value="1"/>
</dbReference>
<name>A0ABS0J2Y5_9BACT</name>
<dbReference type="EMBL" id="VRYY01000070">
    <property type="protein sequence ID" value="MBG3876073.1"/>
    <property type="molecule type" value="Genomic_DNA"/>
</dbReference>
<accession>A0ABS0J2Y5</accession>